<dbReference type="Pfam" id="PF17426">
    <property type="entry name" value="Putative_G5P"/>
    <property type="match status" value="1"/>
</dbReference>
<dbReference type="RefSeq" id="WP_275217866.1">
    <property type="nucleotide sequence ID" value="NZ_JAPHVQ010000004.1"/>
</dbReference>
<sequence>MEGGRKGITYNFDENSTIELVSNTESK</sequence>
<name>A0A9X4G3J4_ACTEU</name>
<reference evidence="1" key="2">
    <citation type="journal article" date="2023" name="Pathogens">
        <title>Pathological Features and Genomic Characterization of an Actinobacillus equuli subsp. equuli Bearing Unique Virulence-Associated Genes from an Adult Horse with Pleuropneumonia.</title>
        <authorList>
            <person name="Kamali M."/>
            <person name="Carossino M."/>
            <person name="Del Piero F."/>
            <person name="Peak L."/>
            <person name="Mitchell M.S."/>
            <person name="Willette J."/>
            <person name="Baker R."/>
            <person name="Li F."/>
            <person name="Kenez A."/>
            <person name="Balasuriya U.B.R."/>
            <person name="Go Y.Y."/>
        </authorList>
    </citation>
    <scope>NUCLEOTIDE SEQUENCE</scope>
    <source>
        <strain evidence="1">4524</strain>
    </source>
</reference>
<accession>A0A9X4G3J4</accession>
<gene>
    <name evidence="1" type="ORF">OQ257_06305</name>
    <name evidence="2" type="ORF">OQ257_11440</name>
</gene>
<organism evidence="1 3">
    <name type="scientific">Actinobacillus equuli subsp. equuli</name>
    <dbReference type="NCBI Taxonomy" id="202947"/>
    <lineage>
        <taxon>Bacteria</taxon>
        <taxon>Pseudomonadati</taxon>
        <taxon>Pseudomonadota</taxon>
        <taxon>Gammaproteobacteria</taxon>
        <taxon>Pasteurellales</taxon>
        <taxon>Pasteurellaceae</taxon>
        <taxon>Actinobacillus</taxon>
    </lineage>
</organism>
<dbReference type="InterPro" id="IPR035411">
    <property type="entry name" value="Putative_G5P"/>
</dbReference>
<comment type="caution">
    <text evidence="1">The sequence shown here is derived from an EMBL/GenBank/DDBJ whole genome shotgun (WGS) entry which is preliminary data.</text>
</comment>
<dbReference type="EMBL" id="JAPHVQ010000021">
    <property type="protein sequence ID" value="MDE8035769.1"/>
    <property type="molecule type" value="Genomic_DNA"/>
</dbReference>
<proteinExistence type="predicted"/>
<evidence type="ECO:0000313" key="1">
    <source>
        <dbReference type="EMBL" id="MDE8034776.1"/>
    </source>
</evidence>
<dbReference type="EMBL" id="JAPHVQ010000004">
    <property type="protein sequence ID" value="MDE8034776.1"/>
    <property type="molecule type" value="Genomic_DNA"/>
</dbReference>
<dbReference type="Proteomes" id="UP001142444">
    <property type="component" value="Unassembled WGS sequence"/>
</dbReference>
<evidence type="ECO:0000313" key="2">
    <source>
        <dbReference type="EMBL" id="MDE8035769.1"/>
    </source>
</evidence>
<keyword evidence="3" id="KW-1185">Reference proteome</keyword>
<evidence type="ECO:0000313" key="3">
    <source>
        <dbReference type="Proteomes" id="UP001142444"/>
    </source>
</evidence>
<dbReference type="AlphaFoldDB" id="A0A9X4G3J4"/>
<reference evidence="1" key="1">
    <citation type="submission" date="2022-11" db="EMBL/GenBank/DDBJ databases">
        <authorList>
            <person name="Kamali M."/>
            <person name="Peak L."/>
            <person name="Go Y.Y."/>
            <person name="Balasuriya U.B.R."/>
            <person name="Carossino M."/>
        </authorList>
    </citation>
    <scope>NUCLEOTIDE SEQUENCE</scope>
    <source>
        <strain evidence="1">4524</strain>
    </source>
</reference>
<protein>
    <submittedName>
        <fullName evidence="1">Uncharacterized protein</fullName>
    </submittedName>
</protein>